<dbReference type="Proteomes" id="UP000255108">
    <property type="component" value="Unassembled WGS sequence"/>
</dbReference>
<accession>A0A377Q5W8</accession>
<sequence length="319" mass="35599">MKKITFNLPLSTPLNLGNLRLEQHAVPVELELAAGDHIFTSTPFEIGSYYHFKVFAQITIPYSYDSKLHYITICGPEDISDKQVVLHTCLDQHPNLINSHTLNSNGIASGINNMWMNFINNTPILKQFNQSIVQQIIDTLAKKLLQVGIHGVIQTGAAPFITPSNYQDYKAMFASRKTEVVQPSLEDLFEIQEIVNSSYYGTITWTENYSFANIIGSTHDPKPSPYDAWIRLWADKCNGGFNTDKCSSYQYSNGINNFNCNPSDFVGGHVIVGKVAASVATGGTAYIFPICKAHNGKDNIYMSSRYNPKGVVLHNYNQN</sequence>
<reference evidence="1 3" key="1">
    <citation type="submission" date="2018-06" db="EMBL/GenBank/DDBJ databases">
        <authorList>
            <consortium name="Pathogen Informatics"/>
            <person name="Doyle S."/>
        </authorList>
    </citation>
    <scope>NUCLEOTIDE SEQUENCE [LARGE SCALE GENOMIC DNA]</scope>
    <source>
        <strain evidence="1 3">NCTC11159</strain>
    </source>
</reference>
<evidence type="ECO:0000313" key="2">
    <source>
        <dbReference type="EMBL" id="TCU89296.1"/>
    </source>
</evidence>
<dbReference type="Proteomes" id="UP000295794">
    <property type="component" value="Unassembled WGS sequence"/>
</dbReference>
<organism evidence="1 3">
    <name type="scientific">Iodobacter fluviatilis</name>
    <dbReference type="NCBI Taxonomy" id="537"/>
    <lineage>
        <taxon>Bacteria</taxon>
        <taxon>Pseudomonadati</taxon>
        <taxon>Pseudomonadota</taxon>
        <taxon>Betaproteobacteria</taxon>
        <taxon>Neisseriales</taxon>
        <taxon>Chitinibacteraceae</taxon>
        <taxon>Iodobacter</taxon>
    </lineage>
</organism>
<dbReference type="AlphaFoldDB" id="A0A377Q5W8"/>
<evidence type="ECO:0000313" key="4">
    <source>
        <dbReference type="Proteomes" id="UP000295794"/>
    </source>
</evidence>
<gene>
    <name evidence="2" type="ORF">EV682_102208</name>
    <name evidence="1" type="ORF">NCTC11159_01733</name>
</gene>
<proteinExistence type="predicted"/>
<keyword evidence="4" id="KW-1185">Reference proteome</keyword>
<evidence type="ECO:0000313" key="3">
    <source>
        <dbReference type="Proteomes" id="UP000255108"/>
    </source>
</evidence>
<evidence type="ECO:0000313" key="1">
    <source>
        <dbReference type="EMBL" id="STQ90666.1"/>
    </source>
</evidence>
<protein>
    <submittedName>
        <fullName evidence="1">Uncharacterized protein</fullName>
    </submittedName>
</protein>
<dbReference type="OrthoDB" id="1230907at2"/>
<dbReference type="RefSeq" id="WP_115226950.1">
    <property type="nucleotide sequence ID" value="NZ_CAWOLO010000002.1"/>
</dbReference>
<reference evidence="2 4" key="2">
    <citation type="submission" date="2019-03" db="EMBL/GenBank/DDBJ databases">
        <title>Genomic Encyclopedia of Type Strains, Phase IV (KMG-IV): sequencing the most valuable type-strain genomes for metagenomic binning, comparative biology and taxonomic classification.</title>
        <authorList>
            <person name="Goeker M."/>
        </authorList>
    </citation>
    <scope>NUCLEOTIDE SEQUENCE [LARGE SCALE GENOMIC DNA]</scope>
    <source>
        <strain evidence="2 4">DSM 3764</strain>
    </source>
</reference>
<name>A0A377Q5W8_9NEIS</name>
<dbReference type="EMBL" id="UGHR01000001">
    <property type="protein sequence ID" value="STQ90666.1"/>
    <property type="molecule type" value="Genomic_DNA"/>
</dbReference>
<dbReference type="EMBL" id="SMBT01000002">
    <property type="protein sequence ID" value="TCU89296.1"/>
    <property type="molecule type" value="Genomic_DNA"/>
</dbReference>